<evidence type="ECO:0000313" key="2">
    <source>
        <dbReference type="EMBL" id="NEN04527.1"/>
    </source>
</evidence>
<sequence length="73" mass="8255">MRELRNHGGEILNRVQRGEHLTVTRDGAEIAELVPLGRPPQQISVLINRRRLIPRVDPVALRADIDTVIDQSI</sequence>
<protein>
    <submittedName>
        <fullName evidence="2">Type II toxin-antitoxin system prevent-host-death family antitoxin</fullName>
    </submittedName>
</protein>
<evidence type="ECO:0000256" key="1">
    <source>
        <dbReference type="ARBA" id="ARBA00009981"/>
    </source>
</evidence>
<dbReference type="Gene3D" id="3.40.1620.10">
    <property type="entry name" value="YefM-like domain"/>
    <property type="match status" value="1"/>
</dbReference>
<dbReference type="SUPFAM" id="SSF143120">
    <property type="entry name" value="YefM-like"/>
    <property type="match status" value="1"/>
</dbReference>
<organism evidence="2 3">
    <name type="scientific">Leifsonia tongyongensis</name>
    <dbReference type="NCBI Taxonomy" id="1268043"/>
    <lineage>
        <taxon>Bacteria</taxon>
        <taxon>Bacillati</taxon>
        <taxon>Actinomycetota</taxon>
        <taxon>Actinomycetes</taxon>
        <taxon>Micrococcales</taxon>
        <taxon>Microbacteriaceae</taxon>
        <taxon>Leifsonia</taxon>
    </lineage>
</organism>
<dbReference type="AlphaFoldDB" id="A0A6L9XTB0"/>
<comment type="similarity">
    <text evidence="1">Belongs to the phD/YefM antitoxin family.</text>
</comment>
<dbReference type="Proteomes" id="UP000474967">
    <property type="component" value="Unassembled WGS sequence"/>
</dbReference>
<accession>A0A6L9XTB0</accession>
<name>A0A6L9XTB0_9MICO</name>
<comment type="caution">
    <text evidence="2">The sequence shown here is derived from an EMBL/GenBank/DDBJ whole genome shotgun (WGS) entry which is preliminary data.</text>
</comment>
<dbReference type="InterPro" id="IPR036165">
    <property type="entry name" value="YefM-like_sf"/>
</dbReference>
<dbReference type="NCBIfam" id="TIGR01552">
    <property type="entry name" value="phd_fam"/>
    <property type="match status" value="1"/>
</dbReference>
<evidence type="ECO:0000313" key="3">
    <source>
        <dbReference type="Proteomes" id="UP000474967"/>
    </source>
</evidence>
<reference evidence="2 3" key="1">
    <citation type="journal article" date="2014" name="J. Microbiol.">
        <title>Diaminobutyricibacter tongyongensis gen. nov., sp. nov. and Homoserinibacter gongjuensis gen. nov., sp. nov. belong to the family Microbacteriaceae.</title>
        <authorList>
            <person name="Kim S.J."/>
            <person name="Ahn J.H."/>
            <person name="Weon H.Y."/>
            <person name="Hamada M."/>
            <person name="Suzuki K."/>
            <person name="Kwon S.W."/>
        </authorList>
    </citation>
    <scope>NUCLEOTIDE SEQUENCE [LARGE SCALE GENOMIC DNA]</scope>
    <source>
        <strain evidence="2 3">NBRC 108724</strain>
    </source>
</reference>
<dbReference type="EMBL" id="JAAGWY010000001">
    <property type="protein sequence ID" value="NEN04527.1"/>
    <property type="molecule type" value="Genomic_DNA"/>
</dbReference>
<proteinExistence type="inferred from homology"/>
<keyword evidence="3" id="KW-1185">Reference proteome</keyword>
<gene>
    <name evidence="2" type="ORF">G3T36_01450</name>
</gene>